<name>A0ABP9R064_9PSEU</name>
<sequence length="82" mass="8782">MNRRDLALLTAVANERCEIVPGSQPVMFVDGRRFCDADAARRLVRAGLVAQPGLGSGRWPARLTDAGAAELARARHPTARAS</sequence>
<organism evidence="1 2">
    <name type="scientific">Pseudonocardia eucalypti</name>
    <dbReference type="NCBI Taxonomy" id="648755"/>
    <lineage>
        <taxon>Bacteria</taxon>
        <taxon>Bacillati</taxon>
        <taxon>Actinomycetota</taxon>
        <taxon>Actinomycetes</taxon>
        <taxon>Pseudonocardiales</taxon>
        <taxon>Pseudonocardiaceae</taxon>
        <taxon>Pseudonocardia</taxon>
    </lineage>
</organism>
<accession>A0ABP9R064</accession>
<protein>
    <submittedName>
        <fullName evidence="1">Uncharacterized protein</fullName>
    </submittedName>
</protein>
<evidence type="ECO:0000313" key="1">
    <source>
        <dbReference type="EMBL" id="GAA5169930.1"/>
    </source>
</evidence>
<dbReference type="RefSeq" id="WP_345703334.1">
    <property type="nucleotide sequence ID" value="NZ_BAABJP010000043.1"/>
</dbReference>
<comment type="caution">
    <text evidence="1">The sequence shown here is derived from an EMBL/GenBank/DDBJ whole genome shotgun (WGS) entry which is preliminary data.</text>
</comment>
<gene>
    <name evidence="1" type="ORF">GCM10023321_66270</name>
</gene>
<keyword evidence="2" id="KW-1185">Reference proteome</keyword>
<dbReference type="Proteomes" id="UP001428817">
    <property type="component" value="Unassembled WGS sequence"/>
</dbReference>
<proteinExistence type="predicted"/>
<dbReference type="EMBL" id="BAABJP010000043">
    <property type="protein sequence ID" value="GAA5169930.1"/>
    <property type="molecule type" value="Genomic_DNA"/>
</dbReference>
<evidence type="ECO:0000313" key="2">
    <source>
        <dbReference type="Proteomes" id="UP001428817"/>
    </source>
</evidence>
<reference evidence="2" key="1">
    <citation type="journal article" date="2019" name="Int. J. Syst. Evol. Microbiol.">
        <title>The Global Catalogue of Microorganisms (GCM) 10K type strain sequencing project: providing services to taxonomists for standard genome sequencing and annotation.</title>
        <authorList>
            <consortium name="The Broad Institute Genomics Platform"/>
            <consortium name="The Broad Institute Genome Sequencing Center for Infectious Disease"/>
            <person name="Wu L."/>
            <person name="Ma J."/>
        </authorList>
    </citation>
    <scope>NUCLEOTIDE SEQUENCE [LARGE SCALE GENOMIC DNA]</scope>
    <source>
        <strain evidence="2">JCM 18303</strain>
    </source>
</reference>